<dbReference type="InterPro" id="IPR006750">
    <property type="entry name" value="YdcZ"/>
</dbReference>
<feature type="transmembrane region" description="Helical" evidence="1">
    <location>
        <begin position="105"/>
        <end position="123"/>
    </location>
</feature>
<dbReference type="GO" id="GO:0005886">
    <property type="term" value="C:plasma membrane"/>
    <property type="evidence" value="ECO:0007669"/>
    <property type="project" value="TreeGrafter"/>
</dbReference>
<proteinExistence type="predicted"/>
<keyword evidence="3" id="KW-1185">Reference proteome</keyword>
<dbReference type="AlphaFoldDB" id="A0A6I0EWB3"/>
<organism evidence="2 3">
    <name type="scientific">Alkaliphilus pronyensis</name>
    <dbReference type="NCBI Taxonomy" id="1482732"/>
    <lineage>
        <taxon>Bacteria</taxon>
        <taxon>Bacillati</taxon>
        <taxon>Bacillota</taxon>
        <taxon>Clostridia</taxon>
        <taxon>Peptostreptococcales</taxon>
        <taxon>Natronincolaceae</taxon>
        <taxon>Alkaliphilus</taxon>
    </lineage>
</organism>
<evidence type="ECO:0008006" key="4">
    <source>
        <dbReference type="Google" id="ProtNLM"/>
    </source>
</evidence>
<dbReference type="EMBL" id="WBZC01000090">
    <property type="protein sequence ID" value="KAB3529289.1"/>
    <property type="molecule type" value="Genomic_DNA"/>
</dbReference>
<feature type="transmembrane region" description="Helical" evidence="1">
    <location>
        <begin position="7"/>
        <end position="28"/>
    </location>
</feature>
<evidence type="ECO:0000313" key="3">
    <source>
        <dbReference type="Proteomes" id="UP000432715"/>
    </source>
</evidence>
<accession>A0A6I0EWB3</accession>
<sequence>MNKDSKLLLLLLSMGLMNSSVVLINGLLAQYTNLYLSGLIVHAVGFFPALFFCLIFDRDKFVYWRETYKQNKKIFLGGFMGSIVLIISAYCMAQVGVFITSIAMVAGQFVLSVIVDIYGFFGFSRVKLEGRKISAICIILIGIILISV</sequence>
<reference evidence="2 3" key="1">
    <citation type="submission" date="2019-10" db="EMBL/GenBank/DDBJ databases">
        <title>Alkaliphilus serpentinus sp. nov. and Alkaliphilus pronyensis sp. nov., two novel anaerobic alkaliphilic species isolated from the serpentinized-hosted hydrothermal field of the Prony Bay (New Caledonia).</title>
        <authorList>
            <person name="Postec A."/>
        </authorList>
    </citation>
    <scope>NUCLEOTIDE SEQUENCE [LARGE SCALE GENOMIC DNA]</scope>
    <source>
        <strain evidence="2 3">LacV</strain>
    </source>
</reference>
<comment type="caution">
    <text evidence="2">The sequence shown here is derived from an EMBL/GenBank/DDBJ whole genome shotgun (WGS) entry which is preliminary data.</text>
</comment>
<protein>
    <recommendedName>
        <fullName evidence="4">DMT family transporter</fullName>
    </recommendedName>
</protein>
<feature type="transmembrane region" description="Helical" evidence="1">
    <location>
        <begin position="76"/>
        <end position="99"/>
    </location>
</feature>
<dbReference type="Proteomes" id="UP000432715">
    <property type="component" value="Unassembled WGS sequence"/>
</dbReference>
<dbReference type="PANTHER" id="PTHR34821">
    <property type="entry name" value="INNER MEMBRANE PROTEIN YDCZ"/>
    <property type="match status" value="1"/>
</dbReference>
<dbReference type="OrthoDB" id="1955089at2"/>
<dbReference type="PANTHER" id="PTHR34821:SF2">
    <property type="entry name" value="INNER MEMBRANE PROTEIN YDCZ"/>
    <property type="match status" value="1"/>
</dbReference>
<evidence type="ECO:0000256" key="1">
    <source>
        <dbReference type="SAM" id="Phobius"/>
    </source>
</evidence>
<gene>
    <name evidence="2" type="ORF">F8154_14835</name>
</gene>
<feature type="transmembrane region" description="Helical" evidence="1">
    <location>
        <begin position="130"/>
        <end position="147"/>
    </location>
</feature>
<dbReference type="Pfam" id="PF04657">
    <property type="entry name" value="DMT_YdcZ"/>
    <property type="match status" value="1"/>
</dbReference>
<keyword evidence="1" id="KW-0812">Transmembrane</keyword>
<dbReference type="RefSeq" id="WP_151862387.1">
    <property type="nucleotide sequence ID" value="NZ_WBZC01000090.1"/>
</dbReference>
<keyword evidence="1" id="KW-1133">Transmembrane helix</keyword>
<name>A0A6I0EWB3_9FIRM</name>
<feature type="transmembrane region" description="Helical" evidence="1">
    <location>
        <begin position="34"/>
        <end position="56"/>
    </location>
</feature>
<keyword evidence="1" id="KW-0472">Membrane</keyword>
<evidence type="ECO:0000313" key="2">
    <source>
        <dbReference type="EMBL" id="KAB3529289.1"/>
    </source>
</evidence>